<sequence length="70" mass="8040">MELHKLIDSPCIRQCTLDGDDVCVGCFRHLDEICAWSGSDNAARKAILQRCEQRKNLAPQWQFSHNILKL</sequence>
<protein>
    <submittedName>
        <fullName evidence="1">DUF1289 domain-containing protein</fullName>
    </submittedName>
</protein>
<organism evidence="1 2">
    <name type="scientific">Agarivorans aestuarii</name>
    <dbReference type="NCBI Taxonomy" id="1563703"/>
    <lineage>
        <taxon>Bacteria</taxon>
        <taxon>Pseudomonadati</taxon>
        <taxon>Pseudomonadota</taxon>
        <taxon>Gammaproteobacteria</taxon>
        <taxon>Alteromonadales</taxon>
        <taxon>Alteromonadaceae</taxon>
        <taxon>Agarivorans</taxon>
    </lineage>
</organism>
<accession>A0ABU7G529</accession>
<evidence type="ECO:0000313" key="2">
    <source>
        <dbReference type="Proteomes" id="UP001310248"/>
    </source>
</evidence>
<evidence type="ECO:0000313" key="1">
    <source>
        <dbReference type="EMBL" id="MEE1674423.1"/>
    </source>
</evidence>
<dbReference type="PANTHER" id="PTHR35175">
    <property type="entry name" value="DUF1289 DOMAIN-CONTAINING PROTEIN"/>
    <property type="match status" value="1"/>
</dbReference>
<dbReference type="Pfam" id="PF06945">
    <property type="entry name" value="DUF1289"/>
    <property type="match status" value="1"/>
</dbReference>
<dbReference type="EMBL" id="JAYDYW010000007">
    <property type="protein sequence ID" value="MEE1674423.1"/>
    <property type="molecule type" value="Genomic_DNA"/>
</dbReference>
<dbReference type="RefSeq" id="WP_329775550.1">
    <property type="nucleotide sequence ID" value="NZ_JAYDYW010000007.1"/>
</dbReference>
<keyword evidence="2" id="KW-1185">Reference proteome</keyword>
<comment type="caution">
    <text evidence="1">The sequence shown here is derived from an EMBL/GenBank/DDBJ whole genome shotgun (WGS) entry which is preliminary data.</text>
</comment>
<gene>
    <name evidence="1" type="ORF">SNR37_003862</name>
</gene>
<proteinExistence type="predicted"/>
<dbReference type="PANTHER" id="PTHR35175:SF2">
    <property type="entry name" value="DUF1289 DOMAIN-CONTAINING PROTEIN"/>
    <property type="match status" value="1"/>
</dbReference>
<reference evidence="2" key="1">
    <citation type="submission" date="2023-07" db="EMBL/GenBank/DDBJ databases">
        <title>Draft genome sequence of Agarivorans aestuarii strain ZMCS4, a CAZymes producing bacteria isolated from the marine brown algae Clodostephus spongiosus.</title>
        <authorList>
            <person name="Lorente B."/>
            <person name="Cabral C."/>
            <person name="Frias J."/>
            <person name="Faria J."/>
            <person name="Toubarro D."/>
        </authorList>
    </citation>
    <scope>NUCLEOTIDE SEQUENCE [LARGE SCALE GENOMIC DNA]</scope>
    <source>
        <strain evidence="2">ZMCS4</strain>
    </source>
</reference>
<reference evidence="1 2" key="2">
    <citation type="submission" date="2023-12" db="EMBL/GenBank/DDBJ databases">
        <authorList>
            <consortium name="Cladostephus spongiosus"/>
            <person name="Lorente B."/>
            <person name="Cabral C."/>
            <person name="Frias J."/>
            <person name="Faria J."/>
            <person name="Toubarro D."/>
        </authorList>
    </citation>
    <scope>NUCLEOTIDE SEQUENCE [LARGE SCALE GENOMIC DNA]</scope>
    <source>
        <strain evidence="1 2">ZMCS4</strain>
    </source>
</reference>
<dbReference type="Proteomes" id="UP001310248">
    <property type="component" value="Unassembled WGS sequence"/>
</dbReference>
<dbReference type="InterPro" id="IPR010710">
    <property type="entry name" value="DUF1289"/>
</dbReference>
<name>A0ABU7G529_9ALTE</name>